<evidence type="ECO:0000256" key="2">
    <source>
        <dbReference type="ARBA" id="ARBA00023015"/>
    </source>
</evidence>
<evidence type="ECO:0000259" key="5">
    <source>
        <dbReference type="PROSITE" id="PS50931"/>
    </source>
</evidence>
<dbReference type="Gene3D" id="1.10.10.10">
    <property type="entry name" value="Winged helix-like DNA-binding domain superfamily/Winged helix DNA-binding domain"/>
    <property type="match status" value="1"/>
</dbReference>
<dbReference type="EMBL" id="CP029554">
    <property type="protein sequence ID" value="AXE33402.1"/>
    <property type="molecule type" value="Genomic_DNA"/>
</dbReference>
<gene>
    <name evidence="6" type="ORF">DK843_03180</name>
</gene>
<proteinExistence type="inferred from homology"/>
<dbReference type="InterPro" id="IPR005119">
    <property type="entry name" value="LysR_subst-bd"/>
</dbReference>
<dbReference type="SUPFAM" id="SSF53850">
    <property type="entry name" value="Periplasmic binding protein-like II"/>
    <property type="match status" value="1"/>
</dbReference>
<dbReference type="PANTHER" id="PTHR30537:SF32">
    <property type="entry name" value="HTH-TYPE TRANSCRIPTIONAL REGULATOR DSDC"/>
    <property type="match status" value="1"/>
</dbReference>
<keyword evidence="3 6" id="KW-0238">DNA-binding</keyword>
<dbReference type="GO" id="GO:0043565">
    <property type="term" value="F:sequence-specific DNA binding"/>
    <property type="evidence" value="ECO:0007669"/>
    <property type="project" value="TreeGrafter"/>
</dbReference>
<dbReference type="PROSITE" id="PS50931">
    <property type="entry name" value="HTH_LYSR"/>
    <property type="match status" value="1"/>
</dbReference>
<dbReference type="NCBIfam" id="NF007491">
    <property type="entry name" value="PRK10086.1"/>
    <property type="match status" value="1"/>
</dbReference>
<dbReference type="InterPro" id="IPR000847">
    <property type="entry name" value="LysR_HTH_N"/>
</dbReference>
<keyword evidence="2" id="KW-0805">Transcription regulation</keyword>
<dbReference type="GO" id="GO:0006351">
    <property type="term" value="P:DNA-templated transcription"/>
    <property type="evidence" value="ECO:0007669"/>
    <property type="project" value="TreeGrafter"/>
</dbReference>
<dbReference type="CDD" id="cd08432">
    <property type="entry name" value="PBP2_GcdR_TrpI_HvrB_AmpR_like"/>
    <property type="match status" value="1"/>
</dbReference>
<reference evidence="6 7" key="1">
    <citation type="submission" date="2018-05" db="EMBL/GenBank/DDBJ databases">
        <title>Genome sequencing, assembly and analysis of the novel insecticidal bacterium, Chromobacterium phragmitis.</title>
        <authorList>
            <person name="Sparks M.E."/>
            <person name="Blackburn M.B."/>
            <person name="Gundersen-Rindal D.E."/>
        </authorList>
    </citation>
    <scope>NUCLEOTIDE SEQUENCE [LARGE SCALE GENOMIC DNA]</scope>
    <source>
        <strain evidence="6">IIBBL 274-1</strain>
    </source>
</reference>
<name>A0A344UDQ4_9NEIS</name>
<dbReference type="InterPro" id="IPR058163">
    <property type="entry name" value="LysR-type_TF_proteobact-type"/>
</dbReference>
<evidence type="ECO:0000313" key="6">
    <source>
        <dbReference type="EMBL" id="AXE33402.1"/>
    </source>
</evidence>
<protein>
    <submittedName>
        <fullName evidence="6">DNA-binding transcriptional regulator DsdC</fullName>
    </submittedName>
</protein>
<evidence type="ECO:0000256" key="3">
    <source>
        <dbReference type="ARBA" id="ARBA00023125"/>
    </source>
</evidence>
<evidence type="ECO:0000256" key="1">
    <source>
        <dbReference type="ARBA" id="ARBA00009437"/>
    </source>
</evidence>
<dbReference type="KEGG" id="chrb:DK843_03180"/>
<dbReference type="Pfam" id="PF03466">
    <property type="entry name" value="LysR_substrate"/>
    <property type="match status" value="1"/>
</dbReference>
<feature type="domain" description="HTH lysR-type" evidence="5">
    <location>
        <begin position="14"/>
        <end position="66"/>
    </location>
</feature>
<evidence type="ECO:0000313" key="7">
    <source>
        <dbReference type="Proteomes" id="UP000252038"/>
    </source>
</evidence>
<sequence>MLAPKLDGGQLANLHTFMTVARHMSFAAAAAELCLTPSAVSHRIARLERALDLRLFQRLTRSIRLTADGERILAALEAGLAEIESALSPAAGQEPVGRVALHAHPSIAQCWLAPRLAEFADRHPRIALDIRTGNEDPDFRGGRADLALCYSDGHFPGLASIKLMDEEMAPVCSPGYAERHALSGAPERLAGCRLLHDAQAWRHAAHDAEWMLWAQRRGCEASLPQAGLTLDRSDLCLAGAAGHAGVAIGRRRLAQPLLDSGQLMLPLGGFEPAERYAYYLAYPLRAAPSPPLQAVIDWLRRCANADMSQSGN</sequence>
<dbReference type="Proteomes" id="UP000252038">
    <property type="component" value="Chromosome"/>
</dbReference>
<dbReference type="Pfam" id="PF00126">
    <property type="entry name" value="HTH_1"/>
    <property type="match status" value="1"/>
</dbReference>
<evidence type="ECO:0000256" key="4">
    <source>
        <dbReference type="ARBA" id="ARBA00023163"/>
    </source>
</evidence>
<dbReference type="Gene3D" id="3.40.190.10">
    <property type="entry name" value="Periplasmic binding protein-like II"/>
    <property type="match status" value="2"/>
</dbReference>
<keyword evidence="4" id="KW-0804">Transcription</keyword>
<dbReference type="InterPro" id="IPR036390">
    <property type="entry name" value="WH_DNA-bd_sf"/>
</dbReference>
<dbReference type="AlphaFoldDB" id="A0A344UDQ4"/>
<dbReference type="SUPFAM" id="SSF46785">
    <property type="entry name" value="Winged helix' DNA-binding domain"/>
    <property type="match status" value="1"/>
</dbReference>
<accession>A0A344UDQ4</accession>
<dbReference type="FunFam" id="1.10.10.10:FF:000001">
    <property type="entry name" value="LysR family transcriptional regulator"/>
    <property type="match status" value="1"/>
</dbReference>
<dbReference type="InterPro" id="IPR036388">
    <property type="entry name" value="WH-like_DNA-bd_sf"/>
</dbReference>
<dbReference type="PANTHER" id="PTHR30537">
    <property type="entry name" value="HTH-TYPE TRANSCRIPTIONAL REGULATOR"/>
    <property type="match status" value="1"/>
</dbReference>
<dbReference type="RefSeq" id="WP_114072517.1">
    <property type="nucleotide sequence ID" value="NZ_CP029554.1"/>
</dbReference>
<organism evidence="6 7">
    <name type="scientific">Chromobacterium phragmitis</name>
    <dbReference type="NCBI Taxonomy" id="2202141"/>
    <lineage>
        <taxon>Bacteria</taxon>
        <taxon>Pseudomonadati</taxon>
        <taxon>Pseudomonadota</taxon>
        <taxon>Betaproteobacteria</taxon>
        <taxon>Neisseriales</taxon>
        <taxon>Chromobacteriaceae</taxon>
        <taxon>Chromobacterium</taxon>
    </lineage>
</organism>
<comment type="similarity">
    <text evidence="1">Belongs to the LysR transcriptional regulatory family.</text>
</comment>
<dbReference type="GO" id="GO:0003700">
    <property type="term" value="F:DNA-binding transcription factor activity"/>
    <property type="evidence" value="ECO:0007669"/>
    <property type="project" value="InterPro"/>
</dbReference>